<dbReference type="NCBIfam" id="TIGR00581">
    <property type="entry name" value="moaC"/>
    <property type="match status" value="1"/>
</dbReference>
<dbReference type="InParanoid" id="K3WVA7"/>
<reference evidence="5" key="2">
    <citation type="submission" date="2010-04" db="EMBL/GenBank/DDBJ databases">
        <authorList>
            <person name="Buell R."/>
            <person name="Hamilton J."/>
            <person name="Hostetler J."/>
        </authorList>
    </citation>
    <scope>NUCLEOTIDE SEQUENCE [LARGE SCALE GENOMIC DNA]</scope>
    <source>
        <strain evidence="5">DAOM:BR144</strain>
    </source>
</reference>
<dbReference type="STRING" id="431595.K3WVA7"/>
<proteinExistence type="predicted"/>
<evidence type="ECO:0000313" key="5">
    <source>
        <dbReference type="Proteomes" id="UP000019132"/>
    </source>
</evidence>
<dbReference type="EnsemblProtists" id="PYU1_T008905">
    <property type="protein sequence ID" value="PYU1_T008905"/>
    <property type="gene ID" value="PYU1_G008887"/>
</dbReference>
<dbReference type="Proteomes" id="UP000019132">
    <property type="component" value="Unassembled WGS sequence"/>
</dbReference>
<evidence type="ECO:0000259" key="3">
    <source>
        <dbReference type="Pfam" id="PF01967"/>
    </source>
</evidence>
<protein>
    <recommendedName>
        <fullName evidence="3">Molybdopterin cofactor biosynthesis C (MoaC) domain-containing protein</fullName>
    </recommendedName>
</protein>
<evidence type="ECO:0000256" key="1">
    <source>
        <dbReference type="ARBA" id="ARBA00005046"/>
    </source>
</evidence>
<dbReference type="UniPathway" id="UPA00344"/>
<reference evidence="5" key="1">
    <citation type="journal article" date="2010" name="Genome Biol.">
        <title>Genome sequence of the necrotrophic plant pathogen Pythium ultimum reveals original pathogenicity mechanisms and effector repertoire.</title>
        <authorList>
            <person name="Levesque C.A."/>
            <person name="Brouwer H."/>
            <person name="Cano L."/>
            <person name="Hamilton J.P."/>
            <person name="Holt C."/>
            <person name="Huitema E."/>
            <person name="Raffaele S."/>
            <person name="Robideau G.P."/>
            <person name="Thines M."/>
            <person name="Win J."/>
            <person name="Zerillo M.M."/>
            <person name="Beakes G.W."/>
            <person name="Boore J.L."/>
            <person name="Busam D."/>
            <person name="Dumas B."/>
            <person name="Ferriera S."/>
            <person name="Fuerstenberg S.I."/>
            <person name="Gachon C.M."/>
            <person name="Gaulin E."/>
            <person name="Govers F."/>
            <person name="Grenville-Briggs L."/>
            <person name="Horner N."/>
            <person name="Hostetler J."/>
            <person name="Jiang R.H."/>
            <person name="Johnson J."/>
            <person name="Krajaejun T."/>
            <person name="Lin H."/>
            <person name="Meijer H.J."/>
            <person name="Moore B."/>
            <person name="Morris P."/>
            <person name="Phuntmart V."/>
            <person name="Puiu D."/>
            <person name="Shetty J."/>
            <person name="Stajich J.E."/>
            <person name="Tripathy S."/>
            <person name="Wawra S."/>
            <person name="van West P."/>
            <person name="Whitty B.R."/>
            <person name="Coutinho P.M."/>
            <person name="Henrissat B."/>
            <person name="Martin F."/>
            <person name="Thomas P.D."/>
            <person name="Tyler B.M."/>
            <person name="De Vries R.P."/>
            <person name="Kamoun S."/>
            <person name="Yandell M."/>
            <person name="Tisserat N."/>
            <person name="Buell C.R."/>
        </authorList>
    </citation>
    <scope>NUCLEOTIDE SEQUENCE</scope>
    <source>
        <strain evidence="5">DAOM:BR144</strain>
    </source>
</reference>
<evidence type="ECO:0000313" key="4">
    <source>
        <dbReference type="EnsemblProtists" id="PYU1_T008905"/>
    </source>
</evidence>
<comment type="pathway">
    <text evidence="1">Cofactor biosynthesis; molybdopterin biosynthesis.</text>
</comment>
<organism evidence="4 5">
    <name type="scientific">Globisporangium ultimum (strain ATCC 200006 / CBS 805.95 / DAOM BR144)</name>
    <name type="common">Pythium ultimum</name>
    <dbReference type="NCBI Taxonomy" id="431595"/>
    <lineage>
        <taxon>Eukaryota</taxon>
        <taxon>Sar</taxon>
        <taxon>Stramenopiles</taxon>
        <taxon>Oomycota</taxon>
        <taxon>Peronosporomycetes</taxon>
        <taxon>Pythiales</taxon>
        <taxon>Pythiaceae</taxon>
        <taxon>Globisporangium</taxon>
    </lineage>
</organism>
<sequence length="167" mass="17677">MSPDGKAPQMVDVGHKHVTRRTATAKTTIRLPPIVLSELRRLGGSGDSSPSELLVGPKGPIGTTAIIAGVLGAKQTSSLIPFCHPLPIEDCQIQIHVAGEDRIEIECTVRVTHKTGVEMEALTGASVAALCVYDMCKALSHDIVIENTRLIKKTGGKSDFAAKEATK</sequence>
<dbReference type="AlphaFoldDB" id="K3WVA7"/>
<dbReference type="GO" id="GO:0006777">
    <property type="term" value="P:Mo-molybdopterin cofactor biosynthetic process"/>
    <property type="evidence" value="ECO:0007669"/>
    <property type="project" value="UniProtKB-KW"/>
</dbReference>
<keyword evidence="2" id="KW-0501">Molybdenum cofactor biosynthesis</keyword>
<name>K3WVA7_GLOUD</name>
<dbReference type="InterPro" id="IPR002820">
    <property type="entry name" value="Mopterin_CF_biosynth-C_dom"/>
</dbReference>
<dbReference type="InterPro" id="IPR023045">
    <property type="entry name" value="MoaC"/>
</dbReference>
<dbReference type="Gene3D" id="3.30.70.640">
    <property type="entry name" value="Molybdopterin cofactor biosynthesis C (MoaC) domain"/>
    <property type="match status" value="1"/>
</dbReference>
<accession>K3WVA7</accession>
<dbReference type="NCBIfam" id="NF006870">
    <property type="entry name" value="PRK09364.1"/>
    <property type="match status" value="1"/>
</dbReference>
<dbReference type="OMA" id="IWDMVKS"/>
<dbReference type="eggNOG" id="KOG2876">
    <property type="taxonomic scope" value="Eukaryota"/>
</dbReference>
<dbReference type="SUPFAM" id="SSF55040">
    <property type="entry name" value="Molybdenum cofactor biosynthesis protein C, MoaC"/>
    <property type="match status" value="1"/>
</dbReference>
<feature type="domain" description="Molybdopterin cofactor biosynthesis C (MoaC)" evidence="3">
    <location>
        <begin position="10"/>
        <end position="156"/>
    </location>
</feature>
<evidence type="ECO:0000256" key="2">
    <source>
        <dbReference type="ARBA" id="ARBA00023150"/>
    </source>
</evidence>
<dbReference type="HOGENOM" id="CLU_074693_1_0_1"/>
<reference evidence="4" key="3">
    <citation type="submission" date="2015-02" db="UniProtKB">
        <authorList>
            <consortium name="EnsemblProtists"/>
        </authorList>
    </citation>
    <scope>IDENTIFICATION</scope>
    <source>
        <strain evidence="4">DAOM BR144</strain>
    </source>
</reference>
<dbReference type="EMBL" id="GL376599">
    <property type="status" value="NOT_ANNOTATED_CDS"/>
    <property type="molecule type" value="Genomic_DNA"/>
</dbReference>
<keyword evidence="5" id="KW-1185">Reference proteome</keyword>
<dbReference type="VEuPathDB" id="FungiDB:PYU1_G008887"/>
<dbReference type="InterPro" id="IPR036522">
    <property type="entry name" value="MoaC_sf"/>
</dbReference>
<dbReference type="Pfam" id="PF01967">
    <property type="entry name" value="MoaC"/>
    <property type="match status" value="1"/>
</dbReference>